<dbReference type="EMBL" id="JAIQCV010000004">
    <property type="protein sequence ID" value="KAH1106874.1"/>
    <property type="molecule type" value="Genomic_DNA"/>
</dbReference>
<evidence type="ECO:0000313" key="2">
    <source>
        <dbReference type="Proteomes" id="UP000828251"/>
    </source>
</evidence>
<proteinExistence type="predicted"/>
<name>A0A9D4AC88_9ROSI</name>
<gene>
    <name evidence="1" type="ORF">J1N35_010642</name>
</gene>
<keyword evidence="2" id="KW-1185">Reference proteome</keyword>
<dbReference type="AlphaFoldDB" id="A0A9D4AC88"/>
<accession>A0A9D4AC88</accession>
<dbReference type="Proteomes" id="UP000828251">
    <property type="component" value="Unassembled WGS sequence"/>
</dbReference>
<reference evidence="1 2" key="1">
    <citation type="journal article" date="2021" name="Plant Biotechnol. J.">
        <title>Multi-omics assisted identification of the key and species-specific regulatory components of drought-tolerant mechanisms in Gossypium stocksii.</title>
        <authorList>
            <person name="Yu D."/>
            <person name="Ke L."/>
            <person name="Zhang D."/>
            <person name="Wu Y."/>
            <person name="Sun Y."/>
            <person name="Mei J."/>
            <person name="Sun J."/>
            <person name="Sun Y."/>
        </authorList>
    </citation>
    <scope>NUCLEOTIDE SEQUENCE [LARGE SCALE GENOMIC DNA]</scope>
    <source>
        <strain evidence="2">cv. E1</strain>
        <tissue evidence="1">Leaf</tissue>
    </source>
</reference>
<sequence length="85" mass="9873">MIFPPFYPPNISSQVFKVIMVAGYNLKRARCLFRKPLFVVYNFQFPSCHRAEPNQPSDTVRIKTENMASLLSIEIVVDLHIIMSR</sequence>
<comment type="caution">
    <text evidence="1">The sequence shown here is derived from an EMBL/GenBank/DDBJ whole genome shotgun (WGS) entry which is preliminary data.</text>
</comment>
<organism evidence="1 2">
    <name type="scientific">Gossypium stocksii</name>
    <dbReference type="NCBI Taxonomy" id="47602"/>
    <lineage>
        <taxon>Eukaryota</taxon>
        <taxon>Viridiplantae</taxon>
        <taxon>Streptophyta</taxon>
        <taxon>Embryophyta</taxon>
        <taxon>Tracheophyta</taxon>
        <taxon>Spermatophyta</taxon>
        <taxon>Magnoliopsida</taxon>
        <taxon>eudicotyledons</taxon>
        <taxon>Gunneridae</taxon>
        <taxon>Pentapetalae</taxon>
        <taxon>rosids</taxon>
        <taxon>malvids</taxon>
        <taxon>Malvales</taxon>
        <taxon>Malvaceae</taxon>
        <taxon>Malvoideae</taxon>
        <taxon>Gossypium</taxon>
    </lineage>
</organism>
<evidence type="ECO:0000313" key="1">
    <source>
        <dbReference type="EMBL" id="KAH1106874.1"/>
    </source>
</evidence>
<protein>
    <submittedName>
        <fullName evidence="1">Uncharacterized protein</fullName>
    </submittedName>
</protein>